<evidence type="ECO:0000256" key="4">
    <source>
        <dbReference type="ARBA" id="ARBA00022728"/>
    </source>
</evidence>
<evidence type="ECO:0000313" key="9">
    <source>
        <dbReference type="EMBL" id="CAE8655273.1"/>
    </source>
</evidence>
<keyword evidence="6 7" id="KW-0539">Nucleus</keyword>
<gene>
    <name evidence="9" type="ORF">PGLA2088_LOCUS11538</name>
</gene>
<organism evidence="9 10">
    <name type="scientific">Polarella glacialis</name>
    <name type="common">Dinoflagellate</name>
    <dbReference type="NCBI Taxonomy" id="89957"/>
    <lineage>
        <taxon>Eukaryota</taxon>
        <taxon>Sar</taxon>
        <taxon>Alveolata</taxon>
        <taxon>Dinophyceae</taxon>
        <taxon>Suessiales</taxon>
        <taxon>Suessiaceae</taxon>
        <taxon>Polarella</taxon>
    </lineage>
</organism>
<reference evidence="9" key="1">
    <citation type="submission" date="2021-02" db="EMBL/GenBank/DDBJ databases">
        <authorList>
            <person name="Dougan E. K."/>
            <person name="Rhodes N."/>
            <person name="Thang M."/>
            <person name="Chan C."/>
        </authorList>
    </citation>
    <scope>NUCLEOTIDE SEQUENCE</scope>
</reference>
<comment type="subcellular location">
    <subcellularLocation>
        <location evidence="1 7">Nucleus</location>
    </subcellularLocation>
</comment>
<dbReference type="InterPro" id="IPR005037">
    <property type="entry name" value="PRP38"/>
</dbReference>
<proteinExistence type="inferred from homology"/>
<keyword evidence="3 7" id="KW-0507">mRNA processing</keyword>
<evidence type="ECO:0000256" key="6">
    <source>
        <dbReference type="ARBA" id="ARBA00023242"/>
    </source>
</evidence>
<feature type="compositionally biased region" description="Gly residues" evidence="8">
    <location>
        <begin position="288"/>
        <end position="299"/>
    </location>
</feature>
<evidence type="ECO:0000256" key="8">
    <source>
        <dbReference type="SAM" id="MobiDB-lite"/>
    </source>
</evidence>
<evidence type="ECO:0000256" key="7">
    <source>
        <dbReference type="RuleBase" id="RU367025"/>
    </source>
</evidence>
<evidence type="ECO:0000256" key="3">
    <source>
        <dbReference type="ARBA" id="ARBA00022664"/>
    </source>
</evidence>
<feature type="compositionally biased region" description="Basic and acidic residues" evidence="8">
    <location>
        <begin position="260"/>
        <end position="275"/>
    </location>
</feature>
<feature type="compositionally biased region" description="Basic and acidic residues" evidence="8">
    <location>
        <begin position="176"/>
        <end position="192"/>
    </location>
</feature>
<protein>
    <recommendedName>
        <fullName evidence="7">Pre-mRNA-splicing factor 38</fullName>
    </recommendedName>
</protein>
<dbReference type="GO" id="GO:0000398">
    <property type="term" value="P:mRNA splicing, via spliceosome"/>
    <property type="evidence" value="ECO:0007669"/>
    <property type="project" value="UniProtKB-UniRule"/>
</dbReference>
<keyword evidence="4 7" id="KW-0747">Spliceosome</keyword>
<evidence type="ECO:0000256" key="5">
    <source>
        <dbReference type="ARBA" id="ARBA00023187"/>
    </source>
</evidence>
<accession>A0A813IUC2</accession>
<sequence length="308" mass="34933">MENPDNPYIRCVGFLFVRFGLPPDHLWNWLGEYVLDDEELRPAKDSEWRTTIGEFVEGLLSQDKYYSTVLPRLPMSTKRQLEIKLAPIPQSRKRSRSNLAFLDVYREPGVKVQVQGDGEWLAATTLELVEDAPTRIKVMVRMENDDSEKIVNMGRIILADKRYEKTAGRMPRGRSRSKDRDGTDWARDKGKTDKELVEEMRRIDRDKAVCASGKEYARKPVGYKAACALPREQGAASHRLMEEETFVPMSKGKRKSPSPGREEASRKAPSQEHQIRMQQLFEKYGTARGAGGGNGGGDVEGPDVLRFG</sequence>
<dbReference type="EMBL" id="CAJNNW010013356">
    <property type="protein sequence ID" value="CAE8655273.1"/>
    <property type="molecule type" value="Genomic_DNA"/>
</dbReference>
<comment type="similarity">
    <text evidence="2 7">Belongs to the PRP38 family.</text>
</comment>
<keyword evidence="5 7" id="KW-0508">mRNA splicing</keyword>
<dbReference type="PANTHER" id="PTHR23142">
    <property type="entry name" value="PRE-MRNA-SPLICING FACTOR 38A-RELATED"/>
    <property type="match status" value="1"/>
</dbReference>
<feature type="region of interest" description="Disordered" evidence="8">
    <location>
        <begin position="238"/>
        <end position="308"/>
    </location>
</feature>
<dbReference type="Proteomes" id="UP000626109">
    <property type="component" value="Unassembled WGS sequence"/>
</dbReference>
<comment type="caution">
    <text evidence="9">The sequence shown here is derived from an EMBL/GenBank/DDBJ whole genome shotgun (WGS) entry which is preliminary data.</text>
</comment>
<dbReference type="AlphaFoldDB" id="A0A813IUC2"/>
<evidence type="ECO:0000256" key="2">
    <source>
        <dbReference type="ARBA" id="ARBA00006164"/>
    </source>
</evidence>
<comment type="function">
    <text evidence="7">Required for pre-mRNA splicing.</text>
</comment>
<dbReference type="GO" id="GO:0005681">
    <property type="term" value="C:spliceosomal complex"/>
    <property type="evidence" value="ECO:0007669"/>
    <property type="project" value="UniProtKB-KW"/>
</dbReference>
<name>A0A813IUC2_POLGL</name>
<evidence type="ECO:0000313" key="10">
    <source>
        <dbReference type="Proteomes" id="UP000626109"/>
    </source>
</evidence>
<dbReference type="Pfam" id="PF03371">
    <property type="entry name" value="PRP38"/>
    <property type="match status" value="1"/>
</dbReference>
<feature type="region of interest" description="Disordered" evidence="8">
    <location>
        <begin position="166"/>
        <end position="192"/>
    </location>
</feature>
<evidence type="ECO:0000256" key="1">
    <source>
        <dbReference type="ARBA" id="ARBA00004123"/>
    </source>
</evidence>